<organism evidence="2 3">
    <name type="scientific">Hallella faecis</name>
    <dbReference type="NCBI Taxonomy" id="2841596"/>
    <lineage>
        <taxon>Bacteria</taxon>
        <taxon>Pseudomonadati</taxon>
        <taxon>Bacteroidota</taxon>
        <taxon>Bacteroidia</taxon>
        <taxon>Bacteroidales</taxon>
        <taxon>Prevotellaceae</taxon>
        <taxon>Hallella</taxon>
    </lineage>
</organism>
<dbReference type="Proteomes" id="UP001487296">
    <property type="component" value="Unassembled WGS sequence"/>
</dbReference>
<comment type="caution">
    <text evidence="2">The sequence shown here is derived from an EMBL/GenBank/DDBJ whole genome shotgun (WGS) entry which is preliminary data.</text>
</comment>
<dbReference type="EMBL" id="JBBNFP010000029">
    <property type="protein sequence ID" value="MEQ2486987.1"/>
    <property type="molecule type" value="Genomic_DNA"/>
</dbReference>
<dbReference type="Pfam" id="PF13391">
    <property type="entry name" value="HNH_2"/>
    <property type="match status" value="1"/>
</dbReference>
<dbReference type="GO" id="GO:0004519">
    <property type="term" value="F:endonuclease activity"/>
    <property type="evidence" value="ECO:0007669"/>
    <property type="project" value="UniProtKB-KW"/>
</dbReference>
<keyword evidence="3" id="KW-1185">Reference proteome</keyword>
<evidence type="ECO:0000313" key="3">
    <source>
        <dbReference type="Proteomes" id="UP001487296"/>
    </source>
</evidence>
<accession>A0ABV1FRF6</accession>
<dbReference type="RefSeq" id="WP_215760032.1">
    <property type="nucleotide sequence ID" value="NZ_JAHKBE010000028.1"/>
</dbReference>
<proteinExistence type="predicted"/>
<name>A0ABV1FRF6_9BACT</name>
<reference evidence="2 3" key="1">
    <citation type="submission" date="2024-04" db="EMBL/GenBank/DDBJ databases">
        <title>Human intestinal bacterial collection.</title>
        <authorList>
            <person name="Pauvert C."/>
            <person name="Hitch T.C.A."/>
            <person name="Clavel T."/>
        </authorList>
    </citation>
    <scope>NUCLEOTIDE SEQUENCE [LARGE SCALE GENOMIC DNA]</scope>
    <source>
        <strain evidence="2 3">CLA-AA-H145</strain>
    </source>
</reference>
<keyword evidence="2" id="KW-0378">Hydrolase</keyword>
<gene>
    <name evidence="2" type="ORF">AAAT34_07945</name>
</gene>
<feature type="domain" description="HNH nuclease" evidence="1">
    <location>
        <begin position="147"/>
        <end position="197"/>
    </location>
</feature>
<dbReference type="InterPro" id="IPR003615">
    <property type="entry name" value="HNH_nuc"/>
</dbReference>
<keyword evidence="2" id="KW-0255">Endonuclease</keyword>
<sequence length="254" mass="29033">MQRNLWTHDELVLALALYFQLPFGRLNRNTPEVRELGRLLGRGENSAALRLVNFAACDPYILATGRHGMASGAKTCMPVWEEYANNKERLFKEAAEIRARLQQQSIEQSLGITTTDLEGKTREAVVRQRVNQNVFRTMILNNYNEQCAITGINDSRLLVASHIIPWAERKDTRLNPENGICLSSLYDRAFDQGLITIRPDDYTVMVSPSLRDTLTQATYAEHFGKIANRKIILPEEHQPNGTFLQYHAENIYIR</sequence>
<protein>
    <submittedName>
        <fullName evidence="2">HNH endonuclease</fullName>
    </submittedName>
</protein>
<evidence type="ECO:0000259" key="1">
    <source>
        <dbReference type="Pfam" id="PF13391"/>
    </source>
</evidence>
<evidence type="ECO:0000313" key="2">
    <source>
        <dbReference type="EMBL" id="MEQ2486987.1"/>
    </source>
</evidence>
<keyword evidence="2" id="KW-0540">Nuclease</keyword>